<name>A0A251T012_HELAN</name>
<dbReference type="EMBL" id="CM007902">
    <property type="protein sequence ID" value="OTG03191.1"/>
    <property type="molecule type" value="Genomic_DNA"/>
</dbReference>
<gene>
    <name evidence="1" type="ORF">HannXRQ_Chr13g0421371</name>
</gene>
<dbReference type="Proteomes" id="UP000215914">
    <property type="component" value="Chromosome 13"/>
</dbReference>
<keyword evidence="2" id="KW-1185">Reference proteome</keyword>
<reference evidence="2" key="1">
    <citation type="journal article" date="2017" name="Nature">
        <title>The sunflower genome provides insights into oil metabolism, flowering and Asterid evolution.</title>
        <authorList>
            <person name="Badouin H."/>
            <person name="Gouzy J."/>
            <person name="Grassa C.J."/>
            <person name="Murat F."/>
            <person name="Staton S.E."/>
            <person name="Cottret L."/>
            <person name="Lelandais-Briere C."/>
            <person name="Owens G.L."/>
            <person name="Carrere S."/>
            <person name="Mayjonade B."/>
            <person name="Legrand L."/>
            <person name="Gill N."/>
            <person name="Kane N.C."/>
            <person name="Bowers J.E."/>
            <person name="Hubner S."/>
            <person name="Bellec A."/>
            <person name="Berard A."/>
            <person name="Berges H."/>
            <person name="Blanchet N."/>
            <person name="Boniface M.C."/>
            <person name="Brunel D."/>
            <person name="Catrice O."/>
            <person name="Chaidir N."/>
            <person name="Claudel C."/>
            <person name="Donnadieu C."/>
            <person name="Faraut T."/>
            <person name="Fievet G."/>
            <person name="Helmstetter N."/>
            <person name="King M."/>
            <person name="Knapp S.J."/>
            <person name="Lai Z."/>
            <person name="Le Paslier M.C."/>
            <person name="Lippi Y."/>
            <person name="Lorenzon L."/>
            <person name="Mandel J.R."/>
            <person name="Marage G."/>
            <person name="Marchand G."/>
            <person name="Marquand E."/>
            <person name="Bret-Mestries E."/>
            <person name="Morien E."/>
            <person name="Nambeesan S."/>
            <person name="Nguyen T."/>
            <person name="Pegot-Espagnet P."/>
            <person name="Pouilly N."/>
            <person name="Raftis F."/>
            <person name="Sallet E."/>
            <person name="Schiex T."/>
            <person name="Thomas J."/>
            <person name="Vandecasteele C."/>
            <person name="Vares D."/>
            <person name="Vear F."/>
            <person name="Vautrin S."/>
            <person name="Crespi M."/>
            <person name="Mangin B."/>
            <person name="Burke J.M."/>
            <person name="Salse J."/>
            <person name="Munos S."/>
            <person name="Vincourt P."/>
            <person name="Rieseberg L.H."/>
            <person name="Langlade N.B."/>
        </authorList>
    </citation>
    <scope>NUCLEOTIDE SEQUENCE [LARGE SCALE GENOMIC DNA]</scope>
    <source>
        <strain evidence="2">cv. SF193</strain>
    </source>
</reference>
<accession>A0A251T012</accession>
<evidence type="ECO:0000313" key="2">
    <source>
        <dbReference type="Proteomes" id="UP000215914"/>
    </source>
</evidence>
<dbReference type="AlphaFoldDB" id="A0A251T012"/>
<organism evidence="1 2">
    <name type="scientific">Helianthus annuus</name>
    <name type="common">Common sunflower</name>
    <dbReference type="NCBI Taxonomy" id="4232"/>
    <lineage>
        <taxon>Eukaryota</taxon>
        <taxon>Viridiplantae</taxon>
        <taxon>Streptophyta</taxon>
        <taxon>Embryophyta</taxon>
        <taxon>Tracheophyta</taxon>
        <taxon>Spermatophyta</taxon>
        <taxon>Magnoliopsida</taxon>
        <taxon>eudicotyledons</taxon>
        <taxon>Gunneridae</taxon>
        <taxon>Pentapetalae</taxon>
        <taxon>asterids</taxon>
        <taxon>campanulids</taxon>
        <taxon>Asterales</taxon>
        <taxon>Asteraceae</taxon>
        <taxon>Asteroideae</taxon>
        <taxon>Heliantheae alliance</taxon>
        <taxon>Heliantheae</taxon>
        <taxon>Helianthus</taxon>
    </lineage>
</organism>
<sequence length="118" mass="13924">MNLYLFEIRFISGHKCLFGWNFNGHCFDIFYHLGRPLLLPLLFLTPWLSSGIKEFVHKLKESGKTGYLISKGFCQMINVNVVSIAGAFLHGLEDKYYKPCIFVLSRRVYMITMRWWFC</sequence>
<evidence type="ECO:0000313" key="1">
    <source>
        <dbReference type="EMBL" id="OTG03191.1"/>
    </source>
</evidence>
<protein>
    <submittedName>
        <fullName evidence="1">Uncharacterized protein</fullName>
    </submittedName>
</protein>
<dbReference type="InParanoid" id="A0A251T012"/>
<proteinExistence type="predicted"/>